<comment type="caution">
    <text evidence="10">The sequence shown here is derived from an EMBL/GenBank/DDBJ whole genome shotgun (WGS) entry which is preliminary data.</text>
</comment>
<keyword evidence="5 7" id="KW-0472">Membrane</keyword>
<dbReference type="SUPFAM" id="SSF49464">
    <property type="entry name" value="Carboxypeptidase regulatory domain-like"/>
    <property type="match status" value="1"/>
</dbReference>
<dbReference type="InterPro" id="IPR036942">
    <property type="entry name" value="Beta-barrel_TonB_sf"/>
</dbReference>
<keyword evidence="6 7" id="KW-0998">Cell outer membrane</keyword>
<keyword evidence="8" id="KW-0732">Signal</keyword>
<dbReference type="PROSITE" id="PS52016">
    <property type="entry name" value="TONB_DEPENDENT_REC_3"/>
    <property type="match status" value="1"/>
</dbReference>
<evidence type="ECO:0000259" key="9">
    <source>
        <dbReference type="Pfam" id="PF07715"/>
    </source>
</evidence>
<evidence type="ECO:0000256" key="7">
    <source>
        <dbReference type="PROSITE-ProRule" id="PRU01360"/>
    </source>
</evidence>
<comment type="subcellular location">
    <subcellularLocation>
        <location evidence="1 7">Cell outer membrane</location>
        <topology evidence="1 7">Multi-pass membrane protein</topology>
    </subcellularLocation>
</comment>
<evidence type="ECO:0000256" key="2">
    <source>
        <dbReference type="ARBA" id="ARBA00022448"/>
    </source>
</evidence>
<protein>
    <submittedName>
        <fullName evidence="10">SusC/RagA family TonB-linked outer membrane protein</fullName>
    </submittedName>
</protein>
<dbReference type="Pfam" id="PF07715">
    <property type="entry name" value="Plug"/>
    <property type="match status" value="1"/>
</dbReference>
<evidence type="ECO:0000256" key="3">
    <source>
        <dbReference type="ARBA" id="ARBA00022452"/>
    </source>
</evidence>
<keyword evidence="4 7" id="KW-0812">Transmembrane</keyword>
<organism evidence="10 11">
    <name type="scientific">Capnocytophaga gingivalis</name>
    <dbReference type="NCBI Taxonomy" id="1017"/>
    <lineage>
        <taxon>Bacteria</taxon>
        <taxon>Pseudomonadati</taxon>
        <taxon>Bacteroidota</taxon>
        <taxon>Flavobacteriia</taxon>
        <taxon>Flavobacteriales</taxon>
        <taxon>Flavobacteriaceae</taxon>
        <taxon>Capnocytophaga</taxon>
    </lineage>
</organism>
<accession>A0ABU5ZCR6</accession>
<dbReference type="SUPFAM" id="SSF56935">
    <property type="entry name" value="Porins"/>
    <property type="match status" value="1"/>
</dbReference>
<dbReference type="NCBIfam" id="TIGR04057">
    <property type="entry name" value="SusC_RagA_signa"/>
    <property type="match status" value="1"/>
</dbReference>
<comment type="similarity">
    <text evidence="7">Belongs to the TonB-dependent receptor family.</text>
</comment>
<evidence type="ECO:0000256" key="1">
    <source>
        <dbReference type="ARBA" id="ARBA00004571"/>
    </source>
</evidence>
<evidence type="ECO:0000256" key="5">
    <source>
        <dbReference type="ARBA" id="ARBA00023136"/>
    </source>
</evidence>
<evidence type="ECO:0000256" key="4">
    <source>
        <dbReference type="ARBA" id="ARBA00022692"/>
    </source>
</evidence>
<gene>
    <name evidence="10" type="ORF">VJJ08_09540</name>
</gene>
<keyword evidence="2 7" id="KW-0813">Transport</keyword>
<dbReference type="Gene3D" id="2.40.170.20">
    <property type="entry name" value="TonB-dependent receptor, beta-barrel domain"/>
    <property type="match status" value="1"/>
</dbReference>
<dbReference type="EMBL" id="JAYKBW010000010">
    <property type="protein sequence ID" value="MEB3075537.1"/>
    <property type="molecule type" value="Genomic_DNA"/>
</dbReference>
<dbReference type="InterPro" id="IPR012910">
    <property type="entry name" value="Plug_dom"/>
</dbReference>
<proteinExistence type="inferred from homology"/>
<dbReference type="InterPro" id="IPR039426">
    <property type="entry name" value="TonB-dep_rcpt-like"/>
</dbReference>
<evidence type="ECO:0000313" key="10">
    <source>
        <dbReference type="EMBL" id="MEB3075537.1"/>
    </source>
</evidence>
<feature type="domain" description="TonB-dependent receptor plug" evidence="9">
    <location>
        <begin position="127"/>
        <end position="211"/>
    </location>
</feature>
<dbReference type="RefSeq" id="WP_323983713.1">
    <property type="nucleotide sequence ID" value="NZ_JAYKBW010000010.1"/>
</dbReference>
<keyword evidence="11" id="KW-1185">Reference proteome</keyword>
<evidence type="ECO:0000256" key="8">
    <source>
        <dbReference type="SAM" id="SignalP"/>
    </source>
</evidence>
<dbReference type="InterPro" id="IPR037066">
    <property type="entry name" value="Plug_dom_sf"/>
</dbReference>
<reference evidence="10 11" key="1">
    <citation type="submission" date="2023-12" db="EMBL/GenBank/DDBJ databases">
        <title>Genomic sequences of Capnocytophaga and Parvimonas strains.</title>
        <authorList>
            <person name="Watt R.M."/>
            <person name="Wang M."/>
            <person name="Yang T."/>
            <person name="Tong W.M."/>
        </authorList>
    </citation>
    <scope>NUCLEOTIDE SEQUENCE [LARGE SCALE GENOMIC DNA]</scope>
    <source>
        <strain evidence="10 11">CCUG 13096</strain>
    </source>
</reference>
<dbReference type="Gene3D" id="2.170.130.10">
    <property type="entry name" value="TonB-dependent receptor, plug domain"/>
    <property type="match status" value="1"/>
</dbReference>
<evidence type="ECO:0000256" key="6">
    <source>
        <dbReference type="ARBA" id="ARBA00023237"/>
    </source>
</evidence>
<dbReference type="Proteomes" id="UP001311730">
    <property type="component" value="Unassembled WGS sequence"/>
</dbReference>
<feature type="signal peptide" evidence="8">
    <location>
        <begin position="1"/>
        <end position="20"/>
    </location>
</feature>
<keyword evidence="3 7" id="KW-1134">Transmembrane beta strand</keyword>
<dbReference type="Pfam" id="PF13620">
    <property type="entry name" value="CarboxypepD_reg"/>
    <property type="match status" value="1"/>
</dbReference>
<feature type="chain" id="PRO_5045214639" evidence="8">
    <location>
        <begin position="21"/>
        <end position="1032"/>
    </location>
</feature>
<dbReference type="InterPro" id="IPR023997">
    <property type="entry name" value="TonB-dep_OMP_SusC/RagA_CS"/>
</dbReference>
<evidence type="ECO:0000313" key="11">
    <source>
        <dbReference type="Proteomes" id="UP001311730"/>
    </source>
</evidence>
<name>A0ABU5ZCR6_9FLAO</name>
<dbReference type="InterPro" id="IPR023996">
    <property type="entry name" value="TonB-dep_OMP_SusC/RagA"/>
</dbReference>
<dbReference type="Gene3D" id="2.60.40.1120">
    <property type="entry name" value="Carboxypeptidase-like, regulatory domain"/>
    <property type="match status" value="1"/>
</dbReference>
<dbReference type="NCBIfam" id="TIGR04056">
    <property type="entry name" value="OMP_RagA_SusC"/>
    <property type="match status" value="1"/>
</dbReference>
<sequence>MNLKKLFLLCSLVFTTMAFAQQTVTGSVKDSKGKPVAGAAVIVVGTSRAATTNSDGGYSIEAVAEENLQFSAQGYQNVQRKVGLETTIDVVLPLNSEDAKKVGALGVERDANATGYSETTLEGGDDLKGKTAGLTAAGSGMGQTKMTLRGTGSVTGSSQPLIVIDGVPMADMGGSYANASSEINQDDIESVTVLTGGAATALYGSRGGNGVILYTTKSGKGGKTSIDFNSYVTFERPDIAPKLQNEYGGGFAPRWTTATINGRNYNIARYAEDESFGPKYDGTMYLPWYAFDEKYLSEHYLKPIPWTAPKNDVNTFFQTGITTNNSVSVTRAVSGTNLRFSLGNSQTTGIVPTTEMDKSNLAFSFTSDLSSKLKAEGGLNYSITTRFNPWYSYTENTLATLLYGNTQRQLDYRRLKAFYEAPDGTQRAWNRTTWYDSAPYFSDNPYWLINKQTNNDKNHRIFGNISFTYNFTDQLYIIGKIYGDIYALKTEERRAIGSKDTPYYNKYNTSNSSFNYETRLHYNPDLKKYKDIFSINTFIGMSRNENRYESAGGATNGGLVVPNFYSVDNSKNKASAYTSSTWSRTNSVYGMASLGYKSTVFVELTGRNDWFSTVTKPIFYPSATLSYVFSNSFKKLPSWFSYGKIRAGWAQVGNDAAAYVLKTYPVVNQPMHGVQNYAINNEINDPNLLPEIKETREAGLDLQFFDSRLSLGLSVYDILSKDLILSMPVDAANGHTSKKVNSGEMSNKGFEITLSATPIQTEKFAWYIDWNLSRNVNKLIKLAPGISRYKVTYDNYGNVNLYAIEGRPFGEIYGPGYVYDSKGNRLVAEDGTYLRSEEKLLGNINPDFTTGLTNTFTYGNFSLSFTLDHQHGGSYFAGPYMMGMNAGTIRESVSNGSREADPSTVNDPDLMGQRGILLPGVFAEGTPKAGQPNDQRISAKKFGTTFYQQIAEQGVFDASYIKLRSVSISYEVPLPETKHIKGLNFTLSGYNLWTGGLAWDGMDPESASYNYGIGNSSLPTTKSYTFSVGLKL</sequence>
<dbReference type="InterPro" id="IPR008969">
    <property type="entry name" value="CarboxyPept-like_regulatory"/>
</dbReference>